<evidence type="ECO:0000256" key="4">
    <source>
        <dbReference type="ARBA" id="ARBA00020248"/>
    </source>
</evidence>
<feature type="region of interest" description="Disordered" evidence="11">
    <location>
        <begin position="1539"/>
        <end position="1586"/>
    </location>
</feature>
<dbReference type="InterPro" id="IPR000980">
    <property type="entry name" value="SH2"/>
</dbReference>
<evidence type="ECO:0000256" key="5">
    <source>
        <dbReference type="ARBA" id="ARBA00022454"/>
    </source>
</evidence>
<dbReference type="InterPro" id="IPR035420">
    <property type="entry name" value="Spt6_SH2"/>
</dbReference>
<dbReference type="InterPro" id="IPR035018">
    <property type="entry name" value="Spt6_SH2_C"/>
</dbReference>
<sequence>MSDRSRSGSEGAGDEIRPSGEDRDSSEESEEEDPEEARRIAEGFIVDEDEEDAEGEDEDPETRRKRKKEEKRRKKKERREKRAREEQAELSEDELELIEENRAMREGRPHKRVRMRSGSEDSEGDRPAPTLQDMFRDDEDRMDGDDDDDLMDFIEEDDEDGVQGETEHERRERRRAEKAKRREQAKTRPELTGVDRSSWDEIFAVFGDGQDYDWALEGEDSLDLDEADEAAKKDLRLEDVFDPAEIKARRLQDEDKAVANADRPERHQIVNSTLSDNPVFATESLYPPPDLAAKWLAPKISLRTQYMFYDLDVEYPPQTADNPMPHPVYRRPELQSEFEKAVSSALNMLFVQHLEVPYLWHYKRDAFSLLENQGQTSILFLERDEIWQVYSLGQRYRAIYERNQQTRQLWDKIEAQRGVVIDDDFSPDLLFEFCSASIEAAGEGAEWLQYHFATEMRAIRDEQALDDATKKLPERGDQEDIRRGPIVKLAEAFGLSVSKIAAIFTNPYGQPQSIVDPDRKPLDMAEEYNSPLFSDSAAALNAAKSIVIQEFARHPAFRQQIREFMQAAAYVTVNPTDRGMSVIDQYHLYYNFKFLTRKPVSAFKNQPQFLHMLKAEEEGLIHIIIEAGDGQLGDFISQLTSCCRSSDYGDVAQAWNEARAELVNDLTRKQLVPTAAKWLKEFLRMEAEEYIAERCREELELRVNVRPYATPDMEQGEIPSVIAITNGKGDIRDAVMTVVLDDEGNIRSQTKFDNLKDDEEKIVFTELLEKRKPKVAVIGGFSVQTARLRDNALSVIREHAIEMLGQQPPIADAYGVEDGRFAYEMAQYEERLKEHLIPLIFVNDATAKLYMGSEEAEKEHPNLPLNGRYALGLARYVQNPLNAYCKLGRQIGSITFMEHHQKLIPEEKLLYHLERGLTNSVCSMGIEINSCVAEPYQRAMLSYISGLGPRKADSIIYGIQKNGALINRMTFTDLGLVGPTVFENIAGFLTIETDLNNLLLEAENPQEQPDPLDLTRIHPENYEFAQKMCQDALDLDVEDVADRHKSEVVQTLMLDDKRAKKLGELNLDDFAFNLQRQGEGNKRHTLGEIVNELIQYRADRRPAFYVPNDWEVVTMVTGETERTVGRGLKVTASVKKALTSRTFLQLESGLEAVLERDYVADDDQAPVTNCEDVFKVRQAVKGVVIQAEPARFQVRISTRPSDIRQGFDFLHPFKEEQYTDNNRRETAEAAAAAKKQRRAGKVQRIVNHPNWHVLNAGQAEQFLASQHRGDCVVRPSSLGSDHIAVTWKVDEDVYQHIDVLEVDKPNEYSLGRILRVAQQYNYSDLDDLIINHVKATARKFDEMQMHEKYKPEHELDAFLKNYVQAHPGRSIYGFSIDSGRPGYVKLCFLNKPTKDGGVIQTWPVQVLPGAYSLSGAVVPGVTELCNAFKMQYSVKLAEQGHGGKTPGISLGKTPLHLGGRTPALGSRTPALGSRTPGVGGIPTRTPVHPGMAMGRTPVHPGMPMGRTPLHSGAPVSRTPVHPGMPMGRTPMHPGMPMGRTPVHPGMPMGQTSIHPGQGQPGAYGRPPPPHGTGRTPMHGQGPSGRY</sequence>
<evidence type="ECO:0000259" key="12">
    <source>
        <dbReference type="PROSITE" id="PS50126"/>
    </source>
</evidence>
<dbReference type="Pfam" id="PF14639">
    <property type="entry name" value="YqgF"/>
    <property type="match status" value="2"/>
</dbReference>
<dbReference type="Pfam" id="PF14632">
    <property type="entry name" value="SPT6_acidic"/>
    <property type="match status" value="1"/>
</dbReference>
<keyword evidence="8" id="KW-0539">Nucleus</keyword>
<dbReference type="PANTHER" id="PTHR10145">
    <property type="entry name" value="TRANSCRIPTION ELONGATION FACTOR SPT6"/>
    <property type="match status" value="1"/>
</dbReference>
<dbReference type="InterPro" id="IPR035019">
    <property type="entry name" value="Spt6_SH2_N"/>
</dbReference>
<dbReference type="Gene3D" id="3.30.505.10">
    <property type="entry name" value="SH2 domain"/>
    <property type="match status" value="2"/>
</dbReference>
<comment type="similarity">
    <text evidence="3">Belongs to the SPT6 family.</text>
</comment>
<dbReference type="InterPro" id="IPR012340">
    <property type="entry name" value="NA-bd_OB-fold"/>
</dbReference>
<feature type="compositionally biased region" description="Acidic residues" evidence="11">
    <location>
        <begin position="45"/>
        <end position="60"/>
    </location>
</feature>
<dbReference type="InterPro" id="IPR028231">
    <property type="entry name" value="Spt6_YqgF"/>
</dbReference>
<dbReference type="InterPro" id="IPR042066">
    <property type="entry name" value="Spt6_death-like"/>
</dbReference>
<dbReference type="InterPro" id="IPR036860">
    <property type="entry name" value="SH2_dom_sf"/>
</dbReference>
<comment type="function">
    <text evidence="10">Histone H3-H4 chaperone that plays a role in maintenance of chromatin structure during RNA polymerase II transcription elongation thereby repressing transcription initiation from cryptic promoters. Mediates the reassembly of nucleosomes onto the promoters of at least a selected set of genes during repression; the nucleosome reassembly is essential for transcriptional repression. Essential for viability.</text>
</comment>
<dbReference type="EMBL" id="AWGH01000009">
    <property type="protein sequence ID" value="ODN98414.1"/>
    <property type="molecule type" value="Genomic_DNA"/>
</dbReference>
<evidence type="ECO:0000256" key="3">
    <source>
        <dbReference type="ARBA" id="ARBA00009253"/>
    </source>
</evidence>
<dbReference type="InterPro" id="IPR028083">
    <property type="entry name" value="Spt6_acidic_N_dom"/>
</dbReference>
<feature type="region of interest" description="Disordered" evidence="11">
    <location>
        <begin position="1"/>
        <end position="193"/>
    </location>
</feature>
<feature type="region of interest" description="Disordered" evidence="11">
    <location>
        <begin position="1462"/>
        <end position="1489"/>
    </location>
</feature>
<dbReference type="InterPro" id="IPR032706">
    <property type="entry name" value="Spt6_HHH"/>
</dbReference>
<dbReference type="PANTHER" id="PTHR10145:SF6">
    <property type="entry name" value="TRANSCRIPTION ELONGATION FACTOR SPT6"/>
    <property type="match status" value="1"/>
</dbReference>
<dbReference type="InterPro" id="IPR017072">
    <property type="entry name" value="TF_Spt6"/>
</dbReference>
<dbReference type="SMART" id="SM00252">
    <property type="entry name" value="SH2"/>
    <property type="match status" value="1"/>
</dbReference>
<dbReference type="FunFam" id="1.10.10.2740:FF:000002">
    <property type="entry name" value="Transcription elongation factor Spt6"/>
    <property type="match status" value="1"/>
</dbReference>
<dbReference type="SUPFAM" id="SSF158832">
    <property type="entry name" value="Tex N-terminal region-like"/>
    <property type="match status" value="1"/>
</dbReference>
<keyword evidence="5" id="KW-0158">Chromosome</keyword>
<comment type="subcellular location">
    <subcellularLocation>
        <location evidence="2">Chromosome</location>
    </subcellularLocation>
    <subcellularLocation>
        <location evidence="1">Nucleus</location>
    </subcellularLocation>
</comment>
<name>A0A1E3JC36_9TREE</name>
<keyword evidence="7" id="KW-0804">Transcription</keyword>
<dbReference type="GO" id="GO:0140673">
    <property type="term" value="P:transcription elongation-coupled chromatin remodeling"/>
    <property type="evidence" value="ECO:0007669"/>
    <property type="project" value="InterPro"/>
</dbReference>
<evidence type="ECO:0000313" key="14">
    <source>
        <dbReference type="Proteomes" id="UP000094819"/>
    </source>
</evidence>
<organism evidence="13 14">
    <name type="scientific">Cryptococcus wingfieldii CBS 7118</name>
    <dbReference type="NCBI Taxonomy" id="1295528"/>
    <lineage>
        <taxon>Eukaryota</taxon>
        <taxon>Fungi</taxon>
        <taxon>Dikarya</taxon>
        <taxon>Basidiomycota</taxon>
        <taxon>Agaricomycotina</taxon>
        <taxon>Tremellomycetes</taxon>
        <taxon>Tremellales</taxon>
        <taxon>Cryptococcaceae</taxon>
        <taxon>Cryptococcus</taxon>
    </lineage>
</organism>
<dbReference type="SUPFAM" id="SSF55550">
    <property type="entry name" value="SH2 domain"/>
    <property type="match status" value="1"/>
</dbReference>
<evidence type="ECO:0000256" key="1">
    <source>
        <dbReference type="ARBA" id="ARBA00004123"/>
    </source>
</evidence>
<dbReference type="InterPro" id="IPR028088">
    <property type="entry name" value="Spt6_HTH_DNA-bd_dom"/>
</dbReference>
<accession>A0A1E3JC36</accession>
<dbReference type="GO" id="GO:0008023">
    <property type="term" value="C:transcription elongation factor complex"/>
    <property type="evidence" value="ECO:0007669"/>
    <property type="project" value="TreeGrafter"/>
</dbReference>
<evidence type="ECO:0000256" key="2">
    <source>
        <dbReference type="ARBA" id="ARBA00004286"/>
    </source>
</evidence>
<dbReference type="InterPro" id="IPR012337">
    <property type="entry name" value="RNaseH-like_sf"/>
</dbReference>
<dbReference type="SMART" id="SM00316">
    <property type="entry name" value="S1"/>
    <property type="match status" value="1"/>
</dbReference>
<dbReference type="InterPro" id="IPR010994">
    <property type="entry name" value="RuvA_2-like"/>
</dbReference>
<dbReference type="GO" id="GO:0003677">
    <property type="term" value="F:DNA binding"/>
    <property type="evidence" value="ECO:0007669"/>
    <property type="project" value="InterPro"/>
</dbReference>
<dbReference type="Pfam" id="PF22706">
    <property type="entry name" value="Tex_central_region"/>
    <property type="match status" value="1"/>
</dbReference>
<dbReference type="GO" id="GO:0031491">
    <property type="term" value="F:nucleosome binding"/>
    <property type="evidence" value="ECO:0007669"/>
    <property type="project" value="TreeGrafter"/>
</dbReference>
<dbReference type="GO" id="GO:0042393">
    <property type="term" value="F:histone binding"/>
    <property type="evidence" value="ECO:0007669"/>
    <property type="project" value="TreeGrafter"/>
</dbReference>
<protein>
    <recommendedName>
        <fullName evidence="4">Transcription elongation factor SPT6</fullName>
    </recommendedName>
    <alternativeName>
        <fullName evidence="9">Chromatin elongation factor SPT6</fullName>
    </alternativeName>
</protein>
<feature type="compositionally biased region" description="Acidic residues" evidence="11">
    <location>
        <begin position="88"/>
        <end position="98"/>
    </location>
</feature>
<dbReference type="Pfam" id="PF14641">
    <property type="entry name" value="HTH_44"/>
    <property type="match status" value="1"/>
</dbReference>
<dbReference type="GO" id="GO:0005694">
    <property type="term" value="C:chromosome"/>
    <property type="evidence" value="ECO:0007669"/>
    <property type="project" value="UniProtKB-SubCell"/>
</dbReference>
<dbReference type="Pfam" id="PF21710">
    <property type="entry name" value="Spt6_S1"/>
    <property type="match status" value="1"/>
</dbReference>
<evidence type="ECO:0000256" key="11">
    <source>
        <dbReference type="SAM" id="MobiDB-lite"/>
    </source>
</evidence>
<dbReference type="Gene3D" id="1.10.10.650">
    <property type="entry name" value="RuvA domain 2-like"/>
    <property type="match status" value="1"/>
</dbReference>
<dbReference type="OrthoDB" id="995477at2759"/>
<feature type="compositionally biased region" description="Basic and acidic residues" evidence="11">
    <location>
        <begin position="14"/>
        <end position="23"/>
    </location>
</feature>
<feature type="compositionally biased region" description="Basic and acidic residues" evidence="11">
    <location>
        <begin position="180"/>
        <end position="189"/>
    </location>
</feature>
<dbReference type="Pfam" id="PF14633">
    <property type="entry name" value="SH2_2"/>
    <property type="match status" value="1"/>
</dbReference>
<dbReference type="InterPro" id="IPR023319">
    <property type="entry name" value="Tex-like_HTH_dom_sf"/>
</dbReference>
<evidence type="ECO:0000313" key="13">
    <source>
        <dbReference type="EMBL" id="ODN98414.1"/>
    </source>
</evidence>
<feature type="domain" description="S1 motif" evidence="12">
    <location>
        <begin position="1127"/>
        <end position="1199"/>
    </location>
</feature>
<dbReference type="GeneID" id="30192871"/>
<dbReference type="InterPro" id="IPR055179">
    <property type="entry name" value="Tex-like_central_region"/>
</dbReference>
<dbReference type="RefSeq" id="XP_019032276.1">
    <property type="nucleotide sequence ID" value="XM_019175786.1"/>
</dbReference>
<gene>
    <name evidence="13" type="ORF">L198_03658</name>
</gene>
<keyword evidence="14" id="KW-1185">Reference proteome</keyword>
<dbReference type="FunFam" id="3.30.505.10:FF:000056">
    <property type="entry name" value="Transcription elongation factor Spt6"/>
    <property type="match status" value="1"/>
</dbReference>
<reference evidence="13 14" key="1">
    <citation type="submission" date="2016-06" db="EMBL/GenBank/DDBJ databases">
        <title>Evolution of pathogenesis and genome organization in the Tremellales.</title>
        <authorList>
            <person name="Cuomo C."/>
            <person name="Litvintseva A."/>
            <person name="Heitman J."/>
            <person name="Chen Y."/>
            <person name="Sun S."/>
            <person name="Springer D."/>
            <person name="Dromer F."/>
            <person name="Young S."/>
            <person name="Zeng Q."/>
            <person name="Chapman S."/>
            <person name="Gujja S."/>
            <person name="Saif S."/>
            <person name="Birren B."/>
        </authorList>
    </citation>
    <scope>NUCLEOTIDE SEQUENCE [LARGE SCALE GENOMIC DNA]</scope>
    <source>
        <strain evidence="13 14">CBS 7118</strain>
    </source>
</reference>
<dbReference type="Gene3D" id="1.10.10.2740">
    <property type="entry name" value="Spt6, Death-like domain"/>
    <property type="match status" value="1"/>
</dbReference>
<dbReference type="Proteomes" id="UP000094819">
    <property type="component" value="Unassembled WGS sequence"/>
</dbReference>
<evidence type="ECO:0000256" key="10">
    <source>
        <dbReference type="ARBA" id="ARBA00093389"/>
    </source>
</evidence>
<dbReference type="Pfam" id="PF14635">
    <property type="entry name" value="HHH_7"/>
    <property type="match status" value="1"/>
</dbReference>
<dbReference type="InterPro" id="IPR049540">
    <property type="entry name" value="Spt6-like_S1"/>
</dbReference>
<dbReference type="InterPro" id="IPR041692">
    <property type="entry name" value="HHH_9"/>
</dbReference>
<evidence type="ECO:0000256" key="8">
    <source>
        <dbReference type="ARBA" id="ARBA00023242"/>
    </source>
</evidence>
<evidence type="ECO:0000256" key="9">
    <source>
        <dbReference type="ARBA" id="ARBA00029871"/>
    </source>
</evidence>
<dbReference type="InterPro" id="IPR037027">
    <property type="entry name" value="YqgF/RNaseH-like_dom_sf"/>
</dbReference>
<feature type="compositionally biased region" description="Basic residues" evidence="11">
    <location>
        <begin position="63"/>
        <end position="79"/>
    </location>
</feature>
<keyword evidence="13" id="KW-0251">Elongation factor</keyword>
<dbReference type="Gene3D" id="1.10.3500.10">
    <property type="entry name" value="Tex N-terminal region-like"/>
    <property type="match status" value="1"/>
</dbReference>
<dbReference type="GO" id="GO:0003746">
    <property type="term" value="F:translation elongation factor activity"/>
    <property type="evidence" value="ECO:0007669"/>
    <property type="project" value="UniProtKB-KW"/>
</dbReference>
<keyword evidence="6" id="KW-0727">SH2 domain</keyword>
<dbReference type="PROSITE" id="PS50126">
    <property type="entry name" value="S1"/>
    <property type="match status" value="1"/>
</dbReference>
<evidence type="ECO:0000256" key="6">
    <source>
        <dbReference type="ARBA" id="ARBA00022999"/>
    </source>
</evidence>
<evidence type="ECO:0000256" key="7">
    <source>
        <dbReference type="ARBA" id="ARBA00023163"/>
    </source>
</evidence>
<feature type="compositionally biased region" description="Acidic residues" evidence="11">
    <location>
        <begin position="24"/>
        <end position="35"/>
    </location>
</feature>
<dbReference type="InterPro" id="IPR023323">
    <property type="entry name" value="Tex-like_dom_sf"/>
</dbReference>
<dbReference type="SUPFAM" id="SSF53098">
    <property type="entry name" value="Ribonuclease H-like"/>
    <property type="match status" value="1"/>
</dbReference>
<dbReference type="GO" id="GO:0034728">
    <property type="term" value="P:nucleosome organization"/>
    <property type="evidence" value="ECO:0007669"/>
    <property type="project" value="TreeGrafter"/>
</dbReference>
<proteinExistence type="inferred from homology"/>
<keyword evidence="13" id="KW-0648">Protein biosynthesis</keyword>
<dbReference type="CDD" id="cd09928">
    <property type="entry name" value="SH2_Cterm_SPT6_like"/>
    <property type="match status" value="1"/>
</dbReference>
<dbReference type="CDD" id="cd09918">
    <property type="entry name" value="SH2_Nterm_SPT6_like"/>
    <property type="match status" value="1"/>
</dbReference>
<dbReference type="SUPFAM" id="SSF47781">
    <property type="entry name" value="RuvA domain 2-like"/>
    <property type="match status" value="2"/>
</dbReference>
<dbReference type="Gene3D" id="1.10.150.850">
    <property type="entry name" value="Spt6, helix-hairpin-helix domain"/>
    <property type="match status" value="1"/>
</dbReference>
<comment type="caution">
    <text evidence="13">The sequence shown here is derived from an EMBL/GenBank/DDBJ whole genome shotgun (WGS) entry which is preliminary data.</text>
</comment>
<dbReference type="Pfam" id="PF17674">
    <property type="entry name" value="HHH_9"/>
    <property type="match status" value="1"/>
</dbReference>
<dbReference type="Gene3D" id="3.30.420.140">
    <property type="entry name" value="YqgF/RNase H-like domain"/>
    <property type="match status" value="1"/>
</dbReference>
<feature type="compositionally biased region" description="Acidic residues" evidence="11">
    <location>
        <begin position="140"/>
        <end position="162"/>
    </location>
</feature>
<dbReference type="SUPFAM" id="SSF50249">
    <property type="entry name" value="Nucleic acid-binding proteins"/>
    <property type="match status" value="1"/>
</dbReference>
<dbReference type="InterPro" id="IPR003029">
    <property type="entry name" value="S1_domain"/>
</dbReference>